<name>A7NIV6_ROSCS</name>
<protein>
    <submittedName>
        <fullName evidence="2">UspA domain protein</fullName>
    </submittedName>
</protein>
<dbReference type="RefSeq" id="WP_012119843.1">
    <property type="nucleotide sequence ID" value="NC_009767.1"/>
</dbReference>
<dbReference type="SUPFAM" id="SSF52402">
    <property type="entry name" value="Adenine nucleotide alpha hydrolases-like"/>
    <property type="match status" value="1"/>
</dbReference>
<dbReference type="OrthoDB" id="9806130at2"/>
<reference evidence="2 3" key="1">
    <citation type="submission" date="2007-08" db="EMBL/GenBank/DDBJ databases">
        <title>Complete sequence of Roseiflexus castenholzii DSM 13941.</title>
        <authorList>
            <consortium name="US DOE Joint Genome Institute"/>
            <person name="Copeland A."/>
            <person name="Lucas S."/>
            <person name="Lapidus A."/>
            <person name="Barry K."/>
            <person name="Glavina del Rio T."/>
            <person name="Dalin E."/>
            <person name="Tice H."/>
            <person name="Pitluck S."/>
            <person name="Thompson L.S."/>
            <person name="Brettin T."/>
            <person name="Bruce D."/>
            <person name="Detter J.C."/>
            <person name="Han C."/>
            <person name="Tapia R."/>
            <person name="Schmutz J."/>
            <person name="Larimer F."/>
            <person name="Land M."/>
            <person name="Hauser L."/>
            <person name="Kyrpides N."/>
            <person name="Mikhailova N."/>
            <person name="Bryant D.A."/>
            <person name="Hanada S."/>
            <person name="Tsukatani Y."/>
            <person name="Richardson P."/>
        </authorList>
    </citation>
    <scope>NUCLEOTIDE SEQUENCE [LARGE SCALE GENOMIC DNA]</scope>
    <source>
        <strain evidence="3">DSM 13941 / HLO8</strain>
    </source>
</reference>
<dbReference type="Proteomes" id="UP000000263">
    <property type="component" value="Chromosome"/>
</dbReference>
<dbReference type="InterPro" id="IPR014729">
    <property type="entry name" value="Rossmann-like_a/b/a_fold"/>
</dbReference>
<evidence type="ECO:0000259" key="1">
    <source>
        <dbReference type="Pfam" id="PF00582"/>
    </source>
</evidence>
<dbReference type="PANTHER" id="PTHR45569">
    <property type="entry name" value="SENSOR PROTEIN KDPD"/>
    <property type="match status" value="1"/>
</dbReference>
<accession>A7NIV6</accession>
<keyword evidence="3" id="KW-1185">Reference proteome</keyword>
<dbReference type="PANTHER" id="PTHR45569:SF1">
    <property type="entry name" value="SENSOR PROTEIN KDPD"/>
    <property type="match status" value="1"/>
</dbReference>
<proteinExistence type="predicted"/>
<sequence>MTEQRAAPVRILVCISEEEQSQAVIRYAARVGVELGAELLALHVEPPGAATRRSARAAQQLERNLRLARDLGAHVRVIDSHRVVDSILRYAHDHNVQRIIVGKPRPRTWRHWFTGDIVTRLLRETDIPIEVAPGVAEEQITVGG</sequence>
<dbReference type="GO" id="GO:0005886">
    <property type="term" value="C:plasma membrane"/>
    <property type="evidence" value="ECO:0007669"/>
    <property type="project" value="TreeGrafter"/>
</dbReference>
<dbReference type="STRING" id="383372.Rcas_1318"/>
<dbReference type="eggNOG" id="COG2205">
    <property type="taxonomic scope" value="Bacteria"/>
</dbReference>
<evidence type="ECO:0000313" key="2">
    <source>
        <dbReference type="EMBL" id="ABU57414.1"/>
    </source>
</evidence>
<dbReference type="AlphaFoldDB" id="A7NIV6"/>
<feature type="domain" description="UspA" evidence="1">
    <location>
        <begin position="10"/>
        <end position="129"/>
    </location>
</feature>
<dbReference type="Pfam" id="PF00582">
    <property type="entry name" value="Usp"/>
    <property type="match status" value="1"/>
</dbReference>
<gene>
    <name evidence="2" type="ordered locus">Rcas_1318</name>
</gene>
<organism evidence="2 3">
    <name type="scientific">Roseiflexus castenholzii (strain DSM 13941 / HLO8)</name>
    <dbReference type="NCBI Taxonomy" id="383372"/>
    <lineage>
        <taxon>Bacteria</taxon>
        <taxon>Bacillati</taxon>
        <taxon>Chloroflexota</taxon>
        <taxon>Chloroflexia</taxon>
        <taxon>Chloroflexales</taxon>
        <taxon>Roseiflexineae</taxon>
        <taxon>Roseiflexaceae</taxon>
        <taxon>Roseiflexus</taxon>
    </lineage>
</organism>
<dbReference type="HOGENOM" id="CLU_1795017_0_0_0"/>
<evidence type="ECO:0000313" key="3">
    <source>
        <dbReference type="Proteomes" id="UP000000263"/>
    </source>
</evidence>
<dbReference type="GO" id="GO:0000155">
    <property type="term" value="F:phosphorelay sensor kinase activity"/>
    <property type="evidence" value="ECO:0007669"/>
    <property type="project" value="TreeGrafter"/>
</dbReference>
<dbReference type="InterPro" id="IPR006016">
    <property type="entry name" value="UspA"/>
</dbReference>
<dbReference type="KEGG" id="rca:Rcas_1318"/>
<dbReference type="Gene3D" id="3.40.50.620">
    <property type="entry name" value="HUPs"/>
    <property type="match status" value="1"/>
</dbReference>
<dbReference type="EMBL" id="CP000804">
    <property type="protein sequence ID" value="ABU57414.1"/>
    <property type="molecule type" value="Genomic_DNA"/>
</dbReference>
<dbReference type="InterPro" id="IPR052023">
    <property type="entry name" value="Histidine_kinase_KdpD"/>
</dbReference>